<feature type="domain" description="HPr kinase/phosphorylase C-terminal" evidence="1">
    <location>
        <begin position="18"/>
        <end position="96"/>
    </location>
</feature>
<dbReference type="AlphaFoldDB" id="A0A841P4J2"/>
<evidence type="ECO:0000313" key="3">
    <source>
        <dbReference type="Proteomes" id="UP000556329"/>
    </source>
</evidence>
<keyword evidence="2" id="KW-0808">Transferase</keyword>
<dbReference type="SUPFAM" id="SSF53795">
    <property type="entry name" value="PEP carboxykinase-like"/>
    <property type="match status" value="1"/>
</dbReference>
<dbReference type="GO" id="GO:0000155">
    <property type="term" value="F:phosphorelay sensor kinase activity"/>
    <property type="evidence" value="ECO:0007669"/>
    <property type="project" value="InterPro"/>
</dbReference>
<dbReference type="InterPro" id="IPR011104">
    <property type="entry name" value="Hpr_kin/Pase_C"/>
</dbReference>
<sequence>MLHSESMIPDKIVPDPAAQPENIHGTAILIGDRGVLITGRSGAGKTTLALTLLDHCRARGLFSRLIGDDRLLAAARAGRLVCRVPATIAGLAEVPGFMPRPLPFEPGGVIDLHVRLVPKAEMARFQEEISEPVAGCPVPRIDLAERNAATALPAVMARLSIAPFR</sequence>
<accession>A0A841P4J2</accession>
<gene>
    <name evidence="2" type="ORF">HNQ71_002812</name>
</gene>
<dbReference type="Proteomes" id="UP000556329">
    <property type="component" value="Unassembled WGS sequence"/>
</dbReference>
<dbReference type="InterPro" id="IPR027417">
    <property type="entry name" value="P-loop_NTPase"/>
</dbReference>
<dbReference type="GO" id="GO:0005524">
    <property type="term" value="F:ATP binding"/>
    <property type="evidence" value="ECO:0007669"/>
    <property type="project" value="InterPro"/>
</dbReference>
<evidence type="ECO:0000313" key="2">
    <source>
        <dbReference type="EMBL" id="MBB6410147.1"/>
    </source>
</evidence>
<protein>
    <submittedName>
        <fullName evidence="2">Serine kinase of HPr protein (Carbohydrate metabolism regulator)</fullName>
    </submittedName>
</protein>
<evidence type="ECO:0000259" key="1">
    <source>
        <dbReference type="Pfam" id="PF07475"/>
    </source>
</evidence>
<dbReference type="Gene3D" id="3.40.50.300">
    <property type="entry name" value="P-loop containing nucleotide triphosphate hydrolases"/>
    <property type="match status" value="1"/>
</dbReference>
<dbReference type="RefSeq" id="WP_246461502.1">
    <property type="nucleotide sequence ID" value="NZ_JACHEF010000002.1"/>
</dbReference>
<comment type="caution">
    <text evidence="2">The sequence shown here is derived from an EMBL/GenBank/DDBJ whole genome shotgun (WGS) entry which is preliminary data.</text>
</comment>
<name>A0A841P4J2_9HYPH</name>
<proteinExistence type="predicted"/>
<reference evidence="2 3" key="1">
    <citation type="submission" date="2020-08" db="EMBL/GenBank/DDBJ databases">
        <title>Genomic Encyclopedia of Type Strains, Phase IV (KMG-IV): sequencing the most valuable type-strain genomes for metagenomic binning, comparative biology and taxonomic classification.</title>
        <authorList>
            <person name="Goeker M."/>
        </authorList>
    </citation>
    <scope>NUCLEOTIDE SEQUENCE [LARGE SCALE GENOMIC DNA]</scope>
    <source>
        <strain evidence="2 3">DSM 100039</strain>
    </source>
</reference>
<dbReference type="EMBL" id="JACHEF010000002">
    <property type="protein sequence ID" value="MBB6410147.1"/>
    <property type="molecule type" value="Genomic_DNA"/>
</dbReference>
<keyword evidence="2" id="KW-0418">Kinase</keyword>
<dbReference type="GO" id="GO:0006109">
    <property type="term" value="P:regulation of carbohydrate metabolic process"/>
    <property type="evidence" value="ECO:0007669"/>
    <property type="project" value="InterPro"/>
</dbReference>
<dbReference type="Pfam" id="PF07475">
    <property type="entry name" value="Hpr_kinase_C"/>
    <property type="match status" value="1"/>
</dbReference>
<keyword evidence="3" id="KW-1185">Reference proteome</keyword>
<organism evidence="2 3">
    <name type="scientific">Mesorhizobium sangaii</name>
    <dbReference type="NCBI Taxonomy" id="505389"/>
    <lineage>
        <taxon>Bacteria</taxon>
        <taxon>Pseudomonadati</taxon>
        <taxon>Pseudomonadota</taxon>
        <taxon>Alphaproteobacteria</taxon>
        <taxon>Hyphomicrobiales</taxon>
        <taxon>Phyllobacteriaceae</taxon>
        <taxon>Mesorhizobium</taxon>
    </lineage>
</organism>